<dbReference type="Pfam" id="PF13563">
    <property type="entry name" value="2_5_RNA_ligase2"/>
    <property type="match status" value="1"/>
</dbReference>
<comment type="catalytic activity">
    <reaction evidence="2">
        <text>a 3'-end 2',3'-cyclophospho-ribonucleotide-RNA + H2O = a 3'-end 2'-phospho-ribonucleotide-RNA + H(+)</text>
        <dbReference type="Rhea" id="RHEA:11828"/>
        <dbReference type="Rhea" id="RHEA-COMP:10464"/>
        <dbReference type="Rhea" id="RHEA-COMP:17353"/>
        <dbReference type="ChEBI" id="CHEBI:15377"/>
        <dbReference type="ChEBI" id="CHEBI:15378"/>
        <dbReference type="ChEBI" id="CHEBI:83064"/>
        <dbReference type="ChEBI" id="CHEBI:173113"/>
        <dbReference type="EC" id="3.1.4.58"/>
    </reaction>
</comment>
<dbReference type="RefSeq" id="WP_203717005.1">
    <property type="nucleotide sequence ID" value="NZ_BONE01000055.1"/>
</dbReference>
<name>A0ABQ4CY03_9ACTN</name>
<dbReference type="Gene3D" id="3.90.1140.10">
    <property type="entry name" value="Cyclic phosphodiesterase"/>
    <property type="match status" value="1"/>
</dbReference>
<dbReference type="NCBIfam" id="TIGR02258">
    <property type="entry name" value="2_5_ligase"/>
    <property type="match status" value="1"/>
</dbReference>
<evidence type="ECO:0000313" key="4">
    <source>
        <dbReference type="Proteomes" id="UP000604117"/>
    </source>
</evidence>
<evidence type="ECO:0000313" key="3">
    <source>
        <dbReference type="EMBL" id="GIF76159.1"/>
    </source>
</evidence>
<dbReference type="Proteomes" id="UP000604117">
    <property type="component" value="Unassembled WGS sequence"/>
</dbReference>
<evidence type="ECO:0000256" key="1">
    <source>
        <dbReference type="ARBA" id="ARBA00022801"/>
    </source>
</evidence>
<organism evidence="3 4">
    <name type="scientific">Asanoa siamensis</name>
    <dbReference type="NCBI Taxonomy" id="926357"/>
    <lineage>
        <taxon>Bacteria</taxon>
        <taxon>Bacillati</taxon>
        <taxon>Actinomycetota</taxon>
        <taxon>Actinomycetes</taxon>
        <taxon>Micromonosporales</taxon>
        <taxon>Micromonosporaceae</taxon>
        <taxon>Asanoa</taxon>
    </lineage>
</organism>
<feature type="active site" description="Proton donor" evidence="2">
    <location>
        <position position="45"/>
    </location>
</feature>
<dbReference type="InterPro" id="IPR009097">
    <property type="entry name" value="Cyclic_Pdiesterase"/>
</dbReference>
<comment type="function">
    <text evidence="2">Hydrolyzes RNA 2',3'-cyclic phosphodiester to an RNA 2'-phosphomonoester.</text>
</comment>
<protein>
    <recommendedName>
        <fullName evidence="2">RNA 2',3'-cyclic phosphodiesterase</fullName>
        <shortName evidence="2">RNA 2',3'-CPDase</shortName>
        <ecNumber evidence="2">3.1.4.58</ecNumber>
    </recommendedName>
</protein>
<keyword evidence="1 2" id="KW-0378">Hydrolase</keyword>
<comment type="caution">
    <text evidence="3">The sequence shown here is derived from an EMBL/GenBank/DDBJ whole genome shotgun (WGS) entry which is preliminary data.</text>
</comment>
<feature type="active site" description="Proton acceptor" evidence="2">
    <location>
        <position position="137"/>
    </location>
</feature>
<comment type="similarity">
    <text evidence="2">Belongs to the 2H phosphoesterase superfamily. ThpR family.</text>
</comment>
<dbReference type="HAMAP" id="MF_01940">
    <property type="entry name" value="RNA_CPDase"/>
    <property type="match status" value="1"/>
</dbReference>
<sequence>MRLFVAAYPAPEAVANLATFVASLRVGRAFAAGTNTRLARPETYHLTLAFLGDVADERLADVETAIGRGVDGYAAQSSRSVPELALAGGGRFGRGAFTLMWVGVTGDLAPIRSLHRSLRRELKRARFPYDERPWKPHLTIARPGDRIPRVDLNEDRESLNTYAGPTWPVTEILLMRSHLGPNPTYERLTNWLL</sequence>
<accession>A0ABQ4CY03</accession>
<gene>
    <name evidence="3" type="ORF">Asi02nite_56770</name>
</gene>
<feature type="short sequence motif" description="HXTX 1" evidence="2">
    <location>
        <begin position="45"/>
        <end position="48"/>
    </location>
</feature>
<reference evidence="3 4" key="1">
    <citation type="submission" date="2021-01" db="EMBL/GenBank/DDBJ databases">
        <title>Whole genome shotgun sequence of Asanoa siamensis NBRC 107932.</title>
        <authorList>
            <person name="Komaki H."/>
            <person name="Tamura T."/>
        </authorList>
    </citation>
    <scope>NUCLEOTIDE SEQUENCE [LARGE SCALE GENOMIC DNA]</scope>
    <source>
        <strain evidence="3 4">NBRC 107932</strain>
    </source>
</reference>
<evidence type="ECO:0000256" key="2">
    <source>
        <dbReference type="HAMAP-Rule" id="MF_01940"/>
    </source>
</evidence>
<dbReference type="SUPFAM" id="SSF55144">
    <property type="entry name" value="LigT-like"/>
    <property type="match status" value="1"/>
</dbReference>
<keyword evidence="4" id="KW-1185">Reference proteome</keyword>
<proteinExistence type="inferred from homology"/>
<dbReference type="EMBL" id="BONE01000055">
    <property type="protein sequence ID" value="GIF76159.1"/>
    <property type="molecule type" value="Genomic_DNA"/>
</dbReference>
<feature type="short sequence motif" description="HXTX 2" evidence="2">
    <location>
        <begin position="137"/>
        <end position="140"/>
    </location>
</feature>
<dbReference type="PANTHER" id="PTHR35561:SF1">
    <property type="entry name" value="RNA 2',3'-CYCLIC PHOSPHODIESTERASE"/>
    <property type="match status" value="1"/>
</dbReference>
<dbReference type="InterPro" id="IPR004175">
    <property type="entry name" value="RNA_CPDase"/>
</dbReference>
<dbReference type="PANTHER" id="PTHR35561">
    <property type="entry name" value="RNA 2',3'-CYCLIC PHOSPHODIESTERASE"/>
    <property type="match status" value="1"/>
</dbReference>
<dbReference type="EC" id="3.1.4.58" evidence="2"/>